<evidence type="ECO:0000259" key="4">
    <source>
        <dbReference type="PROSITE" id="PS50949"/>
    </source>
</evidence>
<dbReference type="Gene3D" id="1.20.120.530">
    <property type="entry name" value="GntR ligand-binding domain-like"/>
    <property type="match status" value="1"/>
</dbReference>
<reference evidence="5 6" key="1">
    <citation type="journal article" date="2018" name="J. Biol. Chem.">
        <title>Discovery of the actinoplanic acid pathway in Streptomyces rapamycinicus reveals a genetically conserved synergism with rapamycin.</title>
        <authorList>
            <person name="Mrak P."/>
            <person name="Krastel P."/>
            <person name="Pivk Lukancic P."/>
            <person name="Tao J."/>
            <person name="Pistorius D."/>
            <person name="Moore C.M."/>
        </authorList>
    </citation>
    <scope>NUCLEOTIDE SEQUENCE [LARGE SCALE GENOMIC DNA]</scope>
    <source>
        <strain evidence="5 6">NRRL 5491</strain>
    </source>
</reference>
<dbReference type="InterPro" id="IPR036388">
    <property type="entry name" value="WH-like_DNA-bd_sf"/>
</dbReference>
<proteinExistence type="predicted"/>
<evidence type="ECO:0000313" key="6">
    <source>
        <dbReference type="Proteomes" id="UP000281594"/>
    </source>
</evidence>
<dbReference type="PANTHER" id="PTHR43537:SF24">
    <property type="entry name" value="GLUCONATE OPERON TRANSCRIPTIONAL REPRESSOR"/>
    <property type="match status" value="1"/>
</dbReference>
<keyword evidence="1" id="KW-0805">Transcription regulation</keyword>
<dbReference type="RefSeq" id="WP_020874704.1">
    <property type="nucleotide sequence ID" value="NC_022785.1"/>
</dbReference>
<dbReference type="SUPFAM" id="SSF48008">
    <property type="entry name" value="GntR ligand-binding domain-like"/>
    <property type="match status" value="1"/>
</dbReference>
<protein>
    <recommendedName>
        <fullName evidence="4">HTH gntR-type domain-containing protein</fullName>
    </recommendedName>
</protein>
<organism evidence="5 6">
    <name type="scientific">Streptomyces rapamycinicus (strain ATCC 29253 / DSM 41530 / NRRL 5491 / AYB-994)</name>
    <name type="common">Streptomyces hygroscopicus (strain ATCC 29253)</name>
    <dbReference type="NCBI Taxonomy" id="1343740"/>
    <lineage>
        <taxon>Bacteria</taxon>
        <taxon>Bacillati</taxon>
        <taxon>Actinomycetota</taxon>
        <taxon>Actinomycetes</taxon>
        <taxon>Kitasatosporales</taxon>
        <taxon>Streptomycetaceae</taxon>
        <taxon>Streptomyces</taxon>
        <taxon>Streptomyces violaceusniger group</taxon>
    </lineage>
</organism>
<dbReference type="SUPFAM" id="SSF46785">
    <property type="entry name" value="Winged helix' DNA-binding domain"/>
    <property type="match status" value="1"/>
</dbReference>
<dbReference type="PROSITE" id="PS50949">
    <property type="entry name" value="HTH_GNTR"/>
    <property type="match status" value="1"/>
</dbReference>
<comment type="caution">
    <text evidence="5">The sequence shown here is derived from an EMBL/GenBank/DDBJ whole genome shotgun (WGS) entry which is preliminary data.</text>
</comment>
<feature type="domain" description="HTH gntR-type" evidence="4">
    <location>
        <begin position="20"/>
        <end position="90"/>
    </location>
</feature>
<dbReference type="InterPro" id="IPR011711">
    <property type="entry name" value="GntR_C"/>
</dbReference>
<evidence type="ECO:0000256" key="1">
    <source>
        <dbReference type="ARBA" id="ARBA00023015"/>
    </source>
</evidence>
<dbReference type="Pfam" id="PF07729">
    <property type="entry name" value="FCD"/>
    <property type="match status" value="1"/>
</dbReference>
<dbReference type="PRINTS" id="PR00035">
    <property type="entry name" value="HTHGNTR"/>
</dbReference>
<dbReference type="STRING" id="1343740.M271_49315"/>
<dbReference type="Proteomes" id="UP000281594">
    <property type="component" value="Unassembled WGS sequence"/>
</dbReference>
<gene>
    <name evidence="5" type="ORF">D3C57_145465</name>
</gene>
<dbReference type="HOGENOM" id="CLU_017584_9_0_11"/>
<dbReference type="CDD" id="cd07377">
    <property type="entry name" value="WHTH_GntR"/>
    <property type="match status" value="1"/>
</dbReference>
<dbReference type="AlphaFoldDB" id="A0A0A0NXB2"/>
<evidence type="ECO:0000256" key="3">
    <source>
        <dbReference type="ARBA" id="ARBA00023163"/>
    </source>
</evidence>
<dbReference type="Gene3D" id="1.10.10.10">
    <property type="entry name" value="Winged helix-like DNA-binding domain superfamily/Winged helix DNA-binding domain"/>
    <property type="match status" value="1"/>
</dbReference>
<dbReference type="KEGG" id="src:M271_49315"/>
<dbReference type="PANTHER" id="PTHR43537">
    <property type="entry name" value="TRANSCRIPTIONAL REGULATOR, GNTR FAMILY"/>
    <property type="match status" value="1"/>
</dbReference>
<dbReference type="SMART" id="SM00895">
    <property type="entry name" value="FCD"/>
    <property type="match status" value="1"/>
</dbReference>
<dbReference type="InterPro" id="IPR036390">
    <property type="entry name" value="WH_DNA-bd_sf"/>
</dbReference>
<dbReference type="SMART" id="SM00345">
    <property type="entry name" value="HTH_GNTR"/>
    <property type="match status" value="1"/>
</dbReference>
<dbReference type="EMBL" id="QYCY01000004">
    <property type="protein sequence ID" value="RLV71938.1"/>
    <property type="molecule type" value="Genomic_DNA"/>
</dbReference>
<dbReference type="eggNOG" id="COG2186">
    <property type="taxonomic scope" value="Bacteria"/>
</dbReference>
<dbReference type="InterPro" id="IPR000524">
    <property type="entry name" value="Tscrpt_reg_HTH_GntR"/>
</dbReference>
<dbReference type="GO" id="GO:0003677">
    <property type="term" value="F:DNA binding"/>
    <property type="evidence" value="ECO:0007669"/>
    <property type="project" value="UniProtKB-KW"/>
</dbReference>
<accession>A0A0A0NXB2</accession>
<evidence type="ECO:0000313" key="5">
    <source>
        <dbReference type="EMBL" id="RLV71938.1"/>
    </source>
</evidence>
<dbReference type="Pfam" id="PF00392">
    <property type="entry name" value="GntR"/>
    <property type="match status" value="1"/>
</dbReference>
<dbReference type="GO" id="GO:0003700">
    <property type="term" value="F:DNA-binding transcription factor activity"/>
    <property type="evidence" value="ECO:0007669"/>
    <property type="project" value="InterPro"/>
</dbReference>
<keyword evidence="2" id="KW-0238">DNA-binding</keyword>
<evidence type="ECO:0000256" key="2">
    <source>
        <dbReference type="ARBA" id="ARBA00023125"/>
    </source>
</evidence>
<sequence>MTATNGREGWVPVDEFVRAPKAAEIIAKSIRRRIVLGELQEGDTLPSEADLMAQFGVSRPTLREAFRIMEAESLISIRRGARGGARVLAPDLSVAARYVGLLLQMSGTTIGEVYDTRVIIEPAAVHLLATRRKERDIEDLGACVEELRKLVESAKADPGISLDAGSRLAWRFHELLIERAGNRALAIQWGVLRDVMETHLASAVSRSSDRSDAVESFRRSVRSYSKLVAFLKAKDAEGAQRHWRKHMDVSSKILLGTEADPKAVVDLFD</sequence>
<name>A0A0A0NXB2_STRRN</name>
<dbReference type="InterPro" id="IPR008920">
    <property type="entry name" value="TF_FadR/GntR_C"/>
</dbReference>
<keyword evidence="3" id="KW-0804">Transcription</keyword>